<protein>
    <submittedName>
        <fullName evidence="1">YncE family protein</fullName>
    </submittedName>
</protein>
<sequence length="380" mass="42706">MNKNSFLLLATSWILLLFSCRGNEYIPQIEETPLPPEASGKIQGFYLLNEGAMGTNQATLDYLDYTKGIYHKNIYATANPSVVKELGDVGNDLQVYGSKLYAVINVSGKIEVLDTKTAKRIKSIPLQNCRYICFSSGKAYASSYNGKISPDPKAPLGKVVEIDTASLSIQREVIVGYQPEELVVGENSKLFVVNSGGYRFPNYDKTLSIIDLKTFTEEKKIDIDINLHRIKKDRFGDLYISSRGDYYNHKSNLFVVDASTGEVKKSFDIPVSNMTIVNDKLYYYANDFNYNTHTTKKSFGVIDVESETILSTDLIPTEYQKKIQNPYGIAVNPISGDIYITDARDYTSIGYIYAFDKNGNFKWEQSAGNIPAHFAFVYKD</sequence>
<gene>
    <name evidence="1" type="ORF">DBX24_08255</name>
</gene>
<dbReference type="RefSeq" id="WP_160224553.1">
    <property type="nucleotide sequence ID" value="NZ_CP029149.1"/>
</dbReference>
<dbReference type="PANTHER" id="PTHR47197">
    <property type="entry name" value="PROTEIN NIRF"/>
    <property type="match status" value="1"/>
</dbReference>
<dbReference type="OrthoDB" id="792648at2"/>
<evidence type="ECO:0000313" key="2">
    <source>
        <dbReference type="Proteomes" id="UP000464318"/>
    </source>
</evidence>
<proteinExistence type="predicted"/>
<evidence type="ECO:0000313" key="1">
    <source>
        <dbReference type="EMBL" id="QHN65870.1"/>
    </source>
</evidence>
<dbReference type="AlphaFoldDB" id="A0A6P1QYT4"/>
<dbReference type="SUPFAM" id="SSF75011">
    <property type="entry name" value="3-carboxy-cis,cis-mucoante lactonizing enzyme"/>
    <property type="match status" value="1"/>
</dbReference>
<dbReference type="InterPro" id="IPR051200">
    <property type="entry name" value="Host-pathogen_enzymatic-act"/>
</dbReference>
<dbReference type="PROSITE" id="PS51257">
    <property type="entry name" value="PROKAR_LIPOPROTEIN"/>
    <property type="match status" value="1"/>
</dbReference>
<dbReference type="Proteomes" id="UP000464318">
    <property type="component" value="Chromosome"/>
</dbReference>
<accession>A0A6P1QYT4</accession>
<name>A0A6P1QYT4_9FLAO</name>
<dbReference type="Gene3D" id="2.130.10.10">
    <property type="entry name" value="YVTN repeat-like/Quinoprotein amine dehydrogenase"/>
    <property type="match status" value="1"/>
</dbReference>
<dbReference type="InterPro" id="IPR015943">
    <property type="entry name" value="WD40/YVTN_repeat-like_dom_sf"/>
</dbReference>
<dbReference type="PANTHER" id="PTHR47197:SF3">
    <property type="entry name" value="DIHYDRO-HEME D1 DEHYDROGENASE"/>
    <property type="match status" value="1"/>
</dbReference>
<reference evidence="1 2" key="1">
    <citation type="submission" date="2018-04" db="EMBL/GenBank/DDBJ databases">
        <title>Characteristic and Complete Genome Sequencing of A Novel Member of Infective Endocarditis Causative Bacteria: Bergeyella cardium QL-PH.</title>
        <authorList>
            <person name="Pan H."/>
            <person name="Sun E."/>
            <person name="Zhang Y."/>
        </authorList>
    </citation>
    <scope>NUCLEOTIDE SEQUENCE [LARGE SCALE GENOMIC DNA]</scope>
    <source>
        <strain evidence="1 2">HPQL</strain>
    </source>
</reference>
<dbReference type="KEGG" id="bcad:DBX24_08255"/>
<organism evidence="1 2">
    <name type="scientific">Bergeyella cardium</name>
    <dbReference type="NCBI Taxonomy" id="1585976"/>
    <lineage>
        <taxon>Bacteria</taxon>
        <taxon>Pseudomonadati</taxon>
        <taxon>Bacteroidota</taxon>
        <taxon>Flavobacteriia</taxon>
        <taxon>Flavobacteriales</taxon>
        <taxon>Weeksellaceae</taxon>
        <taxon>Bergeyella</taxon>
    </lineage>
</organism>
<keyword evidence="2" id="KW-1185">Reference proteome</keyword>
<dbReference type="Pfam" id="PF16819">
    <property type="entry name" value="DUF5074"/>
    <property type="match status" value="1"/>
</dbReference>
<dbReference type="InterPro" id="IPR031815">
    <property type="entry name" value="DUF5074"/>
</dbReference>
<dbReference type="EMBL" id="CP029149">
    <property type="protein sequence ID" value="QHN65870.1"/>
    <property type="molecule type" value="Genomic_DNA"/>
</dbReference>